<dbReference type="RefSeq" id="WP_144233496.1">
    <property type="nucleotide sequence ID" value="NZ_QMIF01000001.1"/>
</dbReference>
<proteinExistence type="predicted"/>
<dbReference type="EMBL" id="QMIF01000001">
    <property type="protein sequence ID" value="TVM36458.1"/>
    <property type="molecule type" value="Genomic_DNA"/>
</dbReference>
<dbReference type="Proteomes" id="UP000434052">
    <property type="component" value="Unassembled WGS sequence"/>
</dbReference>
<evidence type="ECO:0000313" key="1">
    <source>
        <dbReference type="EMBL" id="TVM36458.1"/>
    </source>
</evidence>
<evidence type="ECO:0000313" key="2">
    <source>
        <dbReference type="Proteomes" id="UP000434052"/>
    </source>
</evidence>
<organism evidence="1 2">
    <name type="scientific">Oceanidesulfovibrio marinus</name>
    <dbReference type="NCBI Taxonomy" id="370038"/>
    <lineage>
        <taxon>Bacteria</taxon>
        <taxon>Pseudomonadati</taxon>
        <taxon>Thermodesulfobacteriota</taxon>
        <taxon>Desulfovibrionia</taxon>
        <taxon>Desulfovibrionales</taxon>
        <taxon>Desulfovibrionaceae</taxon>
        <taxon>Oceanidesulfovibrio</taxon>
    </lineage>
</organism>
<dbReference type="AlphaFoldDB" id="A0A6P1ZPK7"/>
<comment type="caution">
    <text evidence="1">The sequence shown here is derived from an EMBL/GenBank/DDBJ whole genome shotgun (WGS) entry which is preliminary data.</text>
</comment>
<name>A0A6P1ZPK7_9BACT</name>
<sequence length="250" mass="27193">MTDKKKKQKPSALMAPVRLEPVLAYPCPKCGAEVTVRARHKAVTLVCEKCDTFFGAHPLPPAALLSIQQVFEKALAAIPKPSVVPENAYVFRLVRPRDQLSFALAIDLQVLLQAFTNNYEATIKRLGGTRILTTGQIYDMSSFEGFATANITNPNSAAKAFIDLSADGDSLAGLSDYSLVAFEGVCSGFMGQHNPNTLLFGDCALVGVDGYEPEAGHIFDEIVFELPISSKRNRSSRNIVFTRPSKHSVE</sequence>
<reference evidence="1 2" key="1">
    <citation type="submission" date="2018-06" db="EMBL/GenBank/DDBJ databases">
        <title>Complete genome of Desulfovibrio marinus P48SEP.</title>
        <authorList>
            <person name="Crispim J.S."/>
            <person name="Vidigal P.M.P."/>
            <person name="Silva L.C.F."/>
            <person name="Araujo L.C."/>
            <person name="Laguardia C.N."/>
            <person name="Dias R.S."/>
            <person name="Sousa M.P."/>
            <person name="Paula S.O."/>
            <person name="Silva C."/>
        </authorList>
    </citation>
    <scope>NUCLEOTIDE SEQUENCE [LARGE SCALE GENOMIC DNA]</scope>
    <source>
        <strain evidence="1 2">P48SEP</strain>
    </source>
</reference>
<gene>
    <name evidence="1" type="ORF">DQK91_00600</name>
</gene>
<accession>A0A6P1ZPK7</accession>
<dbReference type="OrthoDB" id="5459098at2"/>
<protein>
    <submittedName>
        <fullName evidence="1">Uncharacterized protein</fullName>
    </submittedName>
</protein>